<organism evidence="1 2">
    <name type="scientific">Pseudomonas rustica</name>
    <dbReference type="NCBI Taxonomy" id="2827099"/>
    <lineage>
        <taxon>Bacteria</taxon>
        <taxon>Pseudomonadati</taxon>
        <taxon>Pseudomonadota</taxon>
        <taxon>Gammaproteobacteria</taxon>
        <taxon>Pseudomonadales</taxon>
        <taxon>Pseudomonadaceae</taxon>
        <taxon>Pseudomonas</taxon>
    </lineage>
</organism>
<comment type="caution">
    <text evidence="1">The sequence shown here is derived from an EMBL/GenBank/DDBJ whole genome shotgun (WGS) entry which is preliminary data.</text>
</comment>
<keyword evidence="2" id="KW-1185">Reference proteome</keyword>
<accession>A0ABS5MTD2</accession>
<reference evidence="1 2" key="1">
    <citation type="submission" date="2021-04" db="EMBL/GenBank/DDBJ databases">
        <title>Pseudomonas rustica sp. nov. isolated from raw milk.</title>
        <authorList>
            <person name="Fiedler G."/>
            <person name="Gieschler S."/>
            <person name="Kabisch J."/>
            <person name="Grimmler C."/>
            <person name="Brinks E."/>
            <person name="Wagner N."/>
            <person name="Hetzer B."/>
            <person name="Franz C.M.A.P."/>
            <person name="Boehnlein C."/>
        </authorList>
    </citation>
    <scope>NUCLEOTIDE SEQUENCE [LARGE SCALE GENOMIC DNA]</scope>
    <source>
        <strain evidence="1 2">MBT-4</strain>
    </source>
</reference>
<dbReference type="RefSeq" id="WP_212544081.1">
    <property type="nucleotide sequence ID" value="NZ_JAGYHF010000002.1"/>
</dbReference>
<sequence length="62" mass="6955">MSYPIVTDYKGFKIHENNPSDAGDHFQGFYADGRQFTGLCKSRSEVEHLIDASRAYIGRAGE</sequence>
<proteinExistence type="predicted"/>
<evidence type="ECO:0000313" key="1">
    <source>
        <dbReference type="EMBL" id="MBS4077561.1"/>
    </source>
</evidence>
<dbReference type="Proteomes" id="UP000676035">
    <property type="component" value="Unassembled WGS sequence"/>
</dbReference>
<dbReference type="EMBL" id="JAGYHF010000002">
    <property type="protein sequence ID" value="MBS4077561.1"/>
    <property type="molecule type" value="Genomic_DNA"/>
</dbReference>
<protein>
    <submittedName>
        <fullName evidence="1">Uncharacterized protein</fullName>
    </submittedName>
</protein>
<name>A0ABS5MTD2_9PSED</name>
<gene>
    <name evidence="1" type="ORF">KFS80_04555</name>
</gene>
<evidence type="ECO:0000313" key="2">
    <source>
        <dbReference type="Proteomes" id="UP000676035"/>
    </source>
</evidence>